<dbReference type="AlphaFoldDB" id="A0AAV7VBP5"/>
<comment type="caution">
    <text evidence="2">The sequence shown here is derived from an EMBL/GenBank/DDBJ whole genome shotgun (WGS) entry which is preliminary data.</text>
</comment>
<feature type="compositionally biased region" description="Acidic residues" evidence="1">
    <location>
        <begin position="94"/>
        <end position="104"/>
    </location>
</feature>
<evidence type="ECO:0000313" key="3">
    <source>
        <dbReference type="Proteomes" id="UP001066276"/>
    </source>
</evidence>
<sequence>MDQGALFLLLRSGAALPTAHHTPQSSGAPGVIEAVTSGTNAGNVSFVVLPAPGSSFQLRFAPPPVGTNPLLLPGDWGQQLPLRTTTRIEKAEGGDYEECGEYEQEERKKKETGQITAATQTKEEETSEKETAARGSAGAGWRKPFLVANTGDPKTTSSTKDATEVQYALHPISGHALERAWPL</sequence>
<feature type="compositionally biased region" description="Basic and acidic residues" evidence="1">
    <location>
        <begin position="121"/>
        <end position="132"/>
    </location>
</feature>
<name>A0AAV7VBP5_PLEWA</name>
<proteinExistence type="predicted"/>
<gene>
    <name evidence="2" type="ORF">NDU88_002611</name>
</gene>
<dbReference type="EMBL" id="JANPWB010000003">
    <property type="protein sequence ID" value="KAJ1198772.1"/>
    <property type="molecule type" value="Genomic_DNA"/>
</dbReference>
<evidence type="ECO:0000256" key="1">
    <source>
        <dbReference type="SAM" id="MobiDB-lite"/>
    </source>
</evidence>
<feature type="region of interest" description="Disordered" evidence="1">
    <location>
        <begin position="91"/>
        <end position="162"/>
    </location>
</feature>
<reference evidence="2" key="1">
    <citation type="journal article" date="2022" name="bioRxiv">
        <title>Sequencing and chromosome-scale assembly of the giantPleurodeles waltlgenome.</title>
        <authorList>
            <person name="Brown T."/>
            <person name="Elewa A."/>
            <person name="Iarovenko S."/>
            <person name="Subramanian E."/>
            <person name="Araus A.J."/>
            <person name="Petzold A."/>
            <person name="Susuki M."/>
            <person name="Suzuki K.-i.T."/>
            <person name="Hayashi T."/>
            <person name="Toyoda A."/>
            <person name="Oliveira C."/>
            <person name="Osipova E."/>
            <person name="Leigh N.D."/>
            <person name="Simon A."/>
            <person name="Yun M.H."/>
        </authorList>
    </citation>
    <scope>NUCLEOTIDE SEQUENCE</scope>
    <source>
        <strain evidence="2">20211129_DDA</strain>
        <tissue evidence="2">Liver</tissue>
    </source>
</reference>
<keyword evidence="3" id="KW-1185">Reference proteome</keyword>
<dbReference type="Proteomes" id="UP001066276">
    <property type="component" value="Chromosome 2_1"/>
</dbReference>
<protein>
    <submittedName>
        <fullName evidence="2">Uncharacterized protein</fullName>
    </submittedName>
</protein>
<evidence type="ECO:0000313" key="2">
    <source>
        <dbReference type="EMBL" id="KAJ1198772.1"/>
    </source>
</evidence>
<accession>A0AAV7VBP5</accession>
<organism evidence="2 3">
    <name type="scientific">Pleurodeles waltl</name>
    <name type="common">Iberian ribbed newt</name>
    <dbReference type="NCBI Taxonomy" id="8319"/>
    <lineage>
        <taxon>Eukaryota</taxon>
        <taxon>Metazoa</taxon>
        <taxon>Chordata</taxon>
        <taxon>Craniata</taxon>
        <taxon>Vertebrata</taxon>
        <taxon>Euteleostomi</taxon>
        <taxon>Amphibia</taxon>
        <taxon>Batrachia</taxon>
        <taxon>Caudata</taxon>
        <taxon>Salamandroidea</taxon>
        <taxon>Salamandridae</taxon>
        <taxon>Pleurodelinae</taxon>
        <taxon>Pleurodeles</taxon>
    </lineage>
</organism>